<protein>
    <submittedName>
        <fullName evidence="2">Methyltransferase domain protein</fullName>
    </submittedName>
</protein>
<dbReference type="GO" id="GO:0032259">
    <property type="term" value="P:methylation"/>
    <property type="evidence" value="ECO:0007669"/>
    <property type="project" value="UniProtKB-KW"/>
</dbReference>
<reference evidence="2 3" key="1">
    <citation type="submission" date="2019-02" db="EMBL/GenBank/DDBJ databases">
        <title>Deep-cultivation of Planctomycetes and their phenomic and genomic characterization uncovers novel biology.</title>
        <authorList>
            <person name="Wiegand S."/>
            <person name="Jogler M."/>
            <person name="Boedeker C."/>
            <person name="Pinto D."/>
            <person name="Vollmers J."/>
            <person name="Rivas-Marin E."/>
            <person name="Kohn T."/>
            <person name="Peeters S.H."/>
            <person name="Heuer A."/>
            <person name="Rast P."/>
            <person name="Oberbeckmann S."/>
            <person name="Bunk B."/>
            <person name="Jeske O."/>
            <person name="Meyerdierks A."/>
            <person name="Storesund J.E."/>
            <person name="Kallscheuer N."/>
            <person name="Luecker S."/>
            <person name="Lage O.M."/>
            <person name="Pohl T."/>
            <person name="Merkel B.J."/>
            <person name="Hornburger P."/>
            <person name="Mueller R.-W."/>
            <person name="Bruemmer F."/>
            <person name="Labrenz M."/>
            <person name="Spormann A.M."/>
            <person name="Op den Camp H."/>
            <person name="Overmann J."/>
            <person name="Amann R."/>
            <person name="Jetten M.S.M."/>
            <person name="Mascher T."/>
            <person name="Medema M.H."/>
            <person name="Devos D.P."/>
            <person name="Kaster A.-K."/>
            <person name="Ovreas L."/>
            <person name="Rohde M."/>
            <person name="Galperin M.Y."/>
            <person name="Jogler C."/>
        </authorList>
    </citation>
    <scope>NUCLEOTIDE SEQUENCE [LARGE SCALE GENOMIC DNA]</scope>
    <source>
        <strain evidence="2 3">ElP</strain>
    </source>
</reference>
<sequence>MDQRLARNPRGPAPDDSYGWVEVDPDCRFAIKVASDREAEEEISRSLASGVFPPEYRPLLRELHRLVPVGGRVLDLGAHVGVFSLAASASGYQVVSVEASPRNASLLRASASLNGFDGMTVVEAGVSDRSGILEFCPYGPYGHAVTDRTEQYTSIEVRSTTVDDLLSDLGWDRVDFIKMDIEGSEVAAVRGMARLLSRPDSPPIFYESNRHTLAFFDKTPRDLKASLVEHGYRNLLVTPDGLVPVTPDEEQGETVVDYLAIKG</sequence>
<organism evidence="2 3">
    <name type="scientific">Tautonia plasticadhaerens</name>
    <dbReference type="NCBI Taxonomy" id="2527974"/>
    <lineage>
        <taxon>Bacteria</taxon>
        <taxon>Pseudomonadati</taxon>
        <taxon>Planctomycetota</taxon>
        <taxon>Planctomycetia</taxon>
        <taxon>Isosphaerales</taxon>
        <taxon>Isosphaeraceae</taxon>
        <taxon>Tautonia</taxon>
    </lineage>
</organism>
<dbReference type="InterPro" id="IPR006342">
    <property type="entry name" value="FkbM_mtfrase"/>
</dbReference>
<proteinExistence type="predicted"/>
<dbReference type="InterPro" id="IPR029063">
    <property type="entry name" value="SAM-dependent_MTases_sf"/>
</dbReference>
<keyword evidence="3" id="KW-1185">Reference proteome</keyword>
<evidence type="ECO:0000259" key="1">
    <source>
        <dbReference type="Pfam" id="PF05050"/>
    </source>
</evidence>
<dbReference type="Gene3D" id="3.40.50.150">
    <property type="entry name" value="Vaccinia Virus protein VP39"/>
    <property type="match status" value="1"/>
</dbReference>
<dbReference type="CDD" id="cd02440">
    <property type="entry name" value="AdoMet_MTases"/>
    <property type="match status" value="1"/>
</dbReference>
<dbReference type="PANTHER" id="PTHR34203:SF15">
    <property type="entry name" value="SLL1173 PROTEIN"/>
    <property type="match status" value="1"/>
</dbReference>
<dbReference type="GO" id="GO:0008168">
    <property type="term" value="F:methyltransferase activity"/>
    <property type="evidence" value="ECO:0007669"/>
    <property type="project" value="UniProtKB-KW"/>
</dbReference>
<accession>A0A518GYE9</accession>
<gene>
    <name evidence="2" type="ORF">ElP_15010</name>
</gene>
<keyword evidence="2" id="KW-0489">Methyltransferase</keyword>
<keyword evidence="2" id="KW-0808">Transferase</keyword>
<dbReference type="InterPro" id="IPR052514">
    <property type="entry name" value="SAM-dependent_MTase"/>
</dbReference>
<dbReference type="KEGG" id="tpla:ElP_15010"/>
<dbReference type="PANTHER" id="PTHR34203">
    <property type="entry name" value="METHYLTRANSFERASE, FKBM FAMILY PROTEIN"/>
    <property type="match status" value="1"/>
</dbReference>
<dbReference type="NCBIfam" id="TIGR01444">
    <property type="entry name" value="fkbM_fam"/>
    <property type="match status" value="1"/>
</dbReference>
<name>A0A518GYE9_9BACT</name>
<evidence type="ECO:0000313" key="2">
    <source>
        <dbReference type="EMBL" id="QDV33625.1"/>
    </source>
</evidence>
<dbReference type="Pfam" id="PF05050">
    <property type="entry name" value="Methyltransf_21"/>
    <property type="match status" value="1"/>
</dbReference>
<dbReference type="SUPFAM" id="SSF53335">
    <property type="entry name" value="S-adenosyl-L-methionine-dependent methyltransferases"/>
    <property type="match status" value="1"/>
</dbReference>
<dbReference type="AlphaFoldDB" id="A0A518GYE9"/>
<dbReference type="RefSeq" id="WP_145267978.1">
    <property type="nucleotide sequence ID" value="NZ_CP036426.1"/>
</dbReference>
<evidence type="ECO:0000313" key="3">
    <source>
        <dbReference type="Proteomes" id="UP000317835"/>
    </source>
</evidence>
<dbReference type="Proteomes" id="UP000317835">
    <property type="component" value="Chromosome"/>
</dbReference>
<dbReference type="EMBL" id="CP036426">
    <property type="protein sequence ID" value="QDV33625.1"/>
    <property type="molecule type" value="Genomic_DNA"/>
</dbReference>
<dbReference type="OrthoDB" id="276857at2"/>
<feature type="domain" description="Methyltransferase FkbM" evidence="1">
    <location>
        <begin position="75"/>
        <end position="233"/>
    </location>
</feature>